<accession>A0A084XUD3</accession>
<comment type="caution">
    <text evidence="2">The sequence shown here is derived from an EMBL/GenBank/DDBJ whole genome shotgun (WGS) entry which is preliminary data.</text>
</comment>
<feature type="region of interest" description="Disordered" evidence="1">
    <location>
        <begin position="1"/>
        <end position="46"/>
    </location>
</feature>
<organism evidence="2 3">
    <name type="scientific">Candidatus Accumulibacter vicinus</name>
    <dbReference type="NCBI Taxonomy" id="2954382"/>
    <lineage>
        <taxon>Bacteria</taxon>
        <taxon>Pseudomonadati</taxon>
        <taxon>Pseudomonadota</taxon>
        <taxon>Betaproteobacteria</taxon>
        <taxon>Candidatus Accumulibacter</taxon>
    </lineage>
</organism>
<dbReference type="STRING" id="1457154.CAPSK01_004680"/>
<gene>
    <name evidence="2" type="ORF">CAPSK01_004680</name>
</gene>
<dbReference type="AlphaFoldDB" id="A0A084XUD3"/>
<protein>
    <submittedName>
        <fullName evidence="2">Uncharacterized protein</fullName>
    </submittedName>
</protein>
<sequence length="46" mass="4983">MAQCYWSGNPLPKDGFKALDTAKNNQKTSRAAPIAMKPKHPAPITS</sequence>
<evidence type="ECO:0000256" key="1">
    <source>
        <dbReference type="SAM" id="MobiDB-lite"/>
    </source>
</evidence>
<name>A0A084XUD3_9PROT</name>
<proteinExistence type="predicted"/>
<dbReference type="Proteomes" id="UP000019812">
    <property type="component" value="Unassembled WGS sequence"/>
</dbReference>
<evidence type="ECO:0000313" key="3">
    <source>
        <dbReference type="Proteomes" id="UP000019812"/>
    </source>
</evidence>
<dbReference type="EMBL" id="JDSS02000052">
    <property type="protein sequence ID" value="KFB66077.1"/>
    <property type="molecule type" value="Genomic_DNA"/>
</dbReference>
<evidence type="ECO:0000313" key="2">
    <source>
        <dbReference type="EMBL" id="KFB66077.1"/>
    </source>
</evidence>
<reference evidence="2 3" key="1">
    <citation type="submission" date="2014-07" db="EMBL/GenBank/DDBJ databases">
        <title>Expanding our view of genomic diversity in Candidatus Accumulibacter clades.</title>
        <authorList>
            <person name="Skennerton C.T."/>
            <person name="Barr J.J."/>
            <person name="Slater F.R."/>
            <person name="Bond P.L."/>
            <person name="Tyson G.W."/>
        </authorList>
    </citation>
    <scope>NUCLEOTIDE SEQUENCE [LARGE SCALE GENOMIC DNA]</scope>
    <source>
        <strain evidence="3">SK-01</strain>
    </source>
</reference>